<accession>A0A9P5NCB1</accession>
<dbReference type="AlphaFoldDB" id="A0A9P5NCB1"/>
<gene>
    <name evidence="2" type="ORF">CPB84DRAFT_1853327</name>
</gene>
<organism evidence="2 3">
    <name type="scientific">Gymnopilus junonius</name>
    <name type="common">Spectacular rustgill mushroom</name>
    <name type="synonym">Gymnopilus spectabilis subsp. junonius</name>
    <dbReference type="NCBI Taxonomy" id="109634"/>
    <lineage>
        <taxon>Eukaryota</taxon>
        <taxon>Fungi</taxon>
        <taxon>Dikarya</taxon>
        <taxon>Basidiomycota</taxon>
        <taxon>Agaricomycotina</taxon>
        <taxon>Agaricomycetes</taxon>
        <taxon>Agaricomycetidae</taxon>
        <taxon>Agaricales</taxon>
        <taxon>Agaricineae</taxon>
        <taxon>Hymenogastraceae</taxon>
        <taxon>Gymnopilus</taxon>
    </lineage>
</organism>
<protein>
    <submittedName>
        <fullName evidence="2">Uncharacterized protein</fullName>
    </submittedName>
</protein>
<sequence length="375" mass="41755">MPVDASTLENHIHYLDDEVYPALKNMKTLLANVDHTKDFEHRCKPNCDNYTYHLIGDPEPFRPTFFGQIAPSNKGTRIEAFITDDTHSIKDIIMTIKLDYGGDKINDLYANQGITLENLVTLDNVEDGIQSSTGGPCSFISNGVITAHLKKKFMPGQGGLVKGGRALPKAKICLDGTDEQAQSEAKKELIAKAQGPRKATEDDIQGLKKGSLLDPRLLPDYDPSIFHLTYNKLIQQDIRDANDKLIPQWEISKALAPGTIVLCRCTIECYNIATSDSKNNMGLGYNHYYQLSIDAIKIIAEKVYIPMAEAIKAASTSKLQQANNDFDTFTVAKCQTDHEKKAQATEKDDREHKKRTMSDKGKDKSDNKNSDAMKL</sequence>
<dbReference type="Proteomes" id="UP000724874">
    <property type="component" value="Unassembled WGS sequence"/>
</dbReference>
<proteinExistence type="predicted"/>
<feature type="region of interest" description="Disordered" evidence="1">
    <location>
        <begin position="336"/>
        <end position="375"/>
    </location>
</feature>
<reference evidence="2" key="1">
    <citation type="submission" date="2020-11" db="EMBL/GenBank/DDBJ databases">
        <authorList>
            <consortium name="DOE Joint Genome Institute"/>
            <person name="Ahrendt S."/>
            <person name="Riley R."/>
            <person name="Andreopoulos W."/>
            <person name="LaButti K."/>
            <person name="Pangilinan J."/>
            <person name="Ruiz-duenas F.J."/>
            <person name="Barrasa J.M."/>
            <person name="Sanchez-Garcia M."/>
            <person name="Camarero S."/>
            <person name="Miyauchi S."/>
            <person name="Serrano A."/>
            <person name="Linde D."/>
            <person name="Babiker R."/>
            <person name="Drula E."/>
            <person name="Ayuso-Fernandez I."/>
            <person name="Pacheco R."/>
            <person name="Padilla G."/>
            <person name="Ferreira P."/>
            <person name="Barriuso J."/>
            <person name="Kellner H."/>
            <person name="Castanera R."/>
            <person name="Alfaro M."/>
            <person name="Ramirez L."/>
            <person name="Pisabarro A.G."/>
            <person name="Kuo A."/>
            <person name="Tritt A."/>
            <person name="Lipzen A."/>
            <person name="He G."/>
            <person name="Yan M."/>
            <person name="Ng V."/>
            <person name="Cullen D."/>
            <person name="Martin F."/>
            <person name="Rosso M.-N."/>
            <person name="Henrissat B."/>
            <person name="Hibbett D."/>
            <person name="Martinez A.T."/>
            <person name="Grigoriev I.V."/>
        </authorList>
    </citation>
    <scope>NUCLEOTIDE SEQUENCE</scope>
    <source>
        <strain evidence="2">AH 44721</strain>
    </source>
</reference>
<dbReference type="OrthoDB" id="3060725at2759"/>
<evidence type="ECO:0000256" key="1">
    <source>
        <dbReference type="SAM" id="MobiDB-lite"/>
    </source>
</evidence>
<evidence type="ECO:0000313" key="3">
    <source>
        <dbReference type="Proteomes" id="UP000724874"/>
    </source>
</evidence>
<evidence type="ECO:0000313" key="2">
    <source>
        <dbReference type="EMBL" id="KAF8875202.1"/>
    </source>
</evidence>
<name>A0A9P5NCB1_GYMJU</name>
<dbReference type="EMBL" id="JADNYJ010000200">
    <property type="protein sequence ID" value="KAF8875202.1"/>
    <property type="molecule type" value="Genomic_DNA"/>
</dbReference>
<comment type="caution">
    <text evidence="2">The sequence shown here is derived from an EMBL/GenBank/DDBJ whole genome shotgun (WGS) entry which is preliminary data.</text>
</comment>
<keyword evidence="3" id="KW-1185">Reference proteome</keyword>